<gene>
    <name evidence="10" type="ORF">scyTo_0011113</name>
</gene>
<dbReference type="UniPathway" id="UPA00705"/>
<dbReference type="Proteomes" id="UP000288216">
    <property type="component" value="Unassembled WGS sequence"/>
</dbReference>
<evidence type="ECO:0000256" key="3">
    <source>
        <dbReference type="ARBA" id="ARBA00008135"/>
    </source>
</evidence>
<dbReference type="GO" id="GO:0005743">
    <property type="term" value="C:mitochondrial inner membrane"/>
    <property type="evidence" value="ECO:0007669"/>
    <property type="project" value="UniProtKB-SubCell"/>
</dbReference>
<dbReference type="Gene3D" id="1.10.442.10">
    <property type="entry name" value="Cytochrome c oxidase subunit IV"/>
    <property type="match status" value="1"/>
</dbReference>
<evidence type="ECO:0000256" key="6">
    <source>
        <dbReference type="ARBA" id="ARBA00022989"/>
    </source>
</evidence>
<protein>
    <recommendedName>
        <fullName evidence="9">Cytochrome c oxidase subunit 4</fullName>
    </recommendedName>
</protein>
<evidence type="ECO:0000313" key="11">
    <source>
        <dbReference type="Proteomes" id="UP000288216"/>
    </source>
</evidence>
<keyword evidence="5 9" id="KW-0999">Mitochondrion inner membrane</keyword>
<reference evidence="10 11" key="1">
    <citation type="journal article" date="2018" name="Nat. Ecol. Evol.">
        <title>Shark genomes provide insights into elasmobranch evolution and the origin of vertebrates.</title>
        <authorList>
            <person name="Hara Y"/>
            <person name="Yamaguchi K"/>
            <person name="Onimaru K"/>
            <person name="Kadota M"/>
            <person name="Koyanagi M"/>
            <person name="Keeley SD"/>
            <person name="Tatsumi K"/>
            <person name="Tanaka K"/>
            <person name="Motone F"/>
            <person name="Kageyama Y"/>
            <person name="Nozu R"/>
            <person name="Adachi N"/>
            <person name="Nishimura O"/>
            <person name="Nakagawa R"/>
            <person name="Tanegashima C"/>
            <person name="Kiyatake I"/>
            <person name="Matsumoto R"/>
            <person name="Murakumo K"/>
            <person name="Nishida K"/>
            <person name="Terakita A"/>
            <person name="Kuratani S"/>
            <person name="Sato K"/>
            <person name="Hyodo S Kuraku.S."/>
        </authorList>
    </citation>
    <scope>NUCLEOTIDE SEQUENCE [LARGE SCALE GENOMIC DNA]</scope>
</reference>
<accession>A0A401NHH3</accession>
<dbReference type="FunFam" id="1.10.442.10:FF:000001">
    <property type="entry name" value="Cytochrome c oxidase subunit 4 isoform 1"/>
    <property type="match status" value="1"/>
</dbReference>
<name>A0A401NHH3_SCYTO</name>
<dbReference type="InterPro" id="IPR013288">
    <property type="entry name" value="Cyt_c_oxidase_su4"/>
</dbReference>
<keyword evidence="7 9" id="KW-0496">Mitochondrion</keyword>
<evidence type="ECO:0000256" key="5">
    <source>
        <dbReference type="ARBA" id="ARBA00022792"/>
    </source>
</evidence>
<sequence>MLDSEIRDPLPTLTLTLAATLVSTSIQHKFPLTRGQICCQPDEGGQAPFAVERGRMLASRALSLVTKRALSTSVCVRGQGVAKIDNFSLSAYIDRKDEPLTAIDFVDQLSGAQKSLKEKEKSSWVSLSGDEKMQLYRIRFDQSFAEMNKSSNEWKTVLGGTLLVFGFTGLIVFWQRMFVYGDVPHTFSDEWKAKQTKRMLDMNVNPIEGFASMWDYESNTWKK</sequence>
<dbReference type="PANTHER" id="PTHR10707">
    <property type="entry name" value="CYTOCHROME C OXIDASE SUBUNIT IV"/>
    <property type="match status" value="1"/>
</dbReference>
<dbReference type="PANTHER" id="PTHR10707:SF12">
    <property type="entry name" value="CYTOCHROME C OXIDASE SUBUNIT 4 ISOFORM 1, MITOCHONDRIAL"/>
    <property type="match status" value="1"/>
</dbReference>
<dbReference type="SUPFAM" id="SSF81406">
    <property type="entry name" value="Mitochondrial cytochrome c oxidase subunit IV"/>
    <property type="match status" value="1"/>
</dbReference>
<keyword evidence="11" id="KW-1185">Reference proteome</keyword>
<evidence type="ECO:0000256" key="1">
    <source>
        <dbReference type="ARBA" id="ARBA00004434"/>
    </source>
</evidence>
<dbReference type="PRINTS" id="PR01873">
    <property type="entry name" value="CYTCOXIDASE4"/>
</dbReference>
<comment type="function">
    <text evidence="9">Component of the cytochrome c oxidase, the last enzyme in the mitochondrial electron transport chain which drives oxidative phosphorylation.</text>
</comment>
<evidence type="ECO:0000256" key="7">
    <source>
        <dbReference type="ARBA" id="ARBA00023128"/>
    </source>
</evidence>
<evidence type="ECO:0000256" key="4">
    <source>
        <dbReference type="ARBA" id="ARBA00022692"/>
    </source>
</evidence>
<comment type="pathway">
    <text evidence="2 9">Energy metabolism; oxidative phosphorylation.</text>
</comment>
<dbReference type="AlphaFoldDB" id="A0A401NHH3"/>
<dbReference type="GO" id="GO:0006123">
    <property type="term" value="P:mitochondrial electron transport, cytochrome c to oxygen"/>
    <property type="evidence" value="ECO:0007669"/>
    <property type="project" value="InterPro"/>
</dbReference>
<organism evidence="10 11">
    <name type="scientific">Scyliorhinus torazame</name>
    <name type="common">Cloudy catshark</name>
    <name type="synonym">Catulus torazame</name>
    <dbReference type="NCBI Taxonomy" id="75743"/>
    <lineage>
        <taxon>Eukaryota</taxon>
        <taxon>Metazoa</taxon>
        <taxon>Chordata</taxon>
        <taxon>Craniata</taxon>
        <taxon>Vertebrata</taxon>
        <taxon>Chondrichthyes</taxon>
        <taxon>Elasmobranchii</taxon>
        <taxon>Galeomorphii</taxon>
        <taxon>Galeoidea</taxon>
        <taxon>Carcharhiniformes</taxon>
        <taxon>Scyliorhinidae</taxon>
        <taxon>Scyliorhinus</taxon>
    </lineage>
</organism>
<comment type="subcellular location">
    <subcellularLocation>
        <location evidence="1 9">Mitochondrion inner membrane</location>
        <topology evidence="1 9">Single-pass membrane protein</topology>
    </subcellularLocation>
</comment>
<evidence type="ECO:0000256" key="2">
    <source>
        <dbReference type="ARBA" id="ARBA00004673"/>
    </source>
</evidence>
<comment type="similarity">
    <text evidence="3 9">Belongs to the cytochrome c oxidase IV family.</text>
</comment>
<evidence type="ECO:0000256" key="9">
    <source>
        <dbReference type="RuleBase" id="RU367145"/>
    </source>
</evidence>
<dbReference type="GO" id="GO:0045277">
    <property type="term" value="C:respiratory chain complex IV"/>
    <property type="evidence" value="ECO:0007669"/>
    <property type="project" value="InterPro"/>
</dbReference>
<evidence type="ECO:0000313" key="10">
    <source>
        <dbReference type="EMBL" id="GCB60307.1"/>
    </source>
</evidence>
<comment type="caution">
    <text evidence="10">The sequence shown here is derived from an EMBL/GenBank/DDBJ whole genome shotgun (WGS) entry which is preliminary data.</text>
</comment>
<dbReference type="InterPro" id="IPR036639">
    <property type="entry name" value="Cyt_c_oxidase_su4_sf"/>
</dbReference>
<dbReference type="OMA" id="WQKSYVY"/>
<feature type="transmembrane region" description="Helical" evidence="9">
    <location>
        <begin position="156"/>
        <end position="174"/>
    </location>
</feature>
<dbReference type="OrthoDB" id="186013at2759"/>
<keyword evidence="6 9" id="KW-1133">Transmembrane helix</keyword>
<dbReference type="STRING" id="75743.A0A401NHH3"/>
<dbReference type="Pfam" id="PF02936">
    <property type="entry name" value="COX4"/>
    <property type="match status" value="1"/>
</dbReference>
<keyword evidence="4 9" id="KW-0812">Transmembrane</keyword>
<proteinExistence type="inferred from homology"/>
<keyword evidence="8 9" id="KW-0472">Membrane</keyword>
<evidence type="ECO:0000256" key="8">
    <source>
        <dbReference type="ARBA" id="ARBA00023136"/>
    </source>
</evidence>
<dbReference type="EMBL" id="BFAA01004941">
    <property type="protein sequence ID" value="GCB60307.1"/>
    <property type="molecule type" value="Genomic_DNA"/>
</dbReference>
<dbReference type="CDD" id="cd00922">
    <property type="entry name" value="Cyt_c_Oxidase_IV"/>
    <property type="match status" value="1"/>
</dbReference>
<comment type="subunit">
    <text evidence="9">Component of the cytochrome c oxidase (complex IV, CIV), a multisubunit enzyme composed of 14 subunits.</text>
</comment>
<dbReference type="InterPro" id="IPR004203">
    <property type="entry name" value="Cyt_c_oxidase_su4_fam"/>
</dbReference>